<dbReference type="Pfam" id="PF22041">
    <property type="entry name" value="GST_C_7"/>
    <property type="match status" value="1"/>
</dbReference>
<evidence type="ECO:0000259" key="1">
    <source>
        <dbReference type="Pfam" id="PF13409"/>
    </source>
</evidence>
<dbReference type="AlphaFoldDB" id="A0A9P4QJY5"/>
<dbReference type="SUPFAM" id="SSF47616">
    <property type="entry name" value="GST C-terminal domain-like"/>
    <property type="match status" value="1"/>
</dbReference>
<protein>
    <recommendedName>
        <fullName evidence="5">GST N-terminal domain-containing protein</fullName>
    </recommendedName>
</protein>
<reference evidence="3" key="1">
    <citation type="journal article" date="2020" name="Stud. Mycol.">
        <title>101 Dothideomycetes genomes: a test case for predicting lifestyles and emergence of pathogens.</title>
        <authorList>
            <person name="Haridas S."/>
            <person name="Albert R."/>
            <person name="Binder M."/>
            <person name="Bloem J."/>
            <person name="Labutti K."/>
            <person name="Salamov A."/>
            <person name="Andreopoulos B."/>
            <person name="Baker S."/>
            <person name="Barry K."/>
            <person name="Bills G."/>
            <person name="Bluhm B."/>
            <person name="Cannon C."/>
            <person name="Castanera R."/>
            <person name="Culley D."/>
            <person name="Daum C."/>
            <person name="Ezra D."/>
            <person name="Gonzalez J."/>
            <person name="Henrissat B."/>
            <person name="Kuo A."/>
            <person name="Liang C."/>
            <person name="Lipzen A."/>
            <person name="Lutzoni F."/>
            <person name="Magnuson J."/>
            <person name="Mondo S."/>
            <person name="Nolan M."/>
            <person name="Ohm R."/>
            <person name="Pangilinan J."/>
            <person name="Park H.-J."/>
            <person name="Ramirez L."/>
            <person name="Alfaro M."/>
            <person name="Sun H."/>
            <person name="Tritt A."/>
            <person name="Yoshinaga Y."/>
            <person name="Zwiers L.-H."/>
            <person name="Turgeon B."/>
            <person name="Goodwin S."/>
            <person name="Spatafora J."/>
            <person name="Crous P."/>
            <person name="Grigoriev I."/>
        </authorList>
    </citation>
    <scope>NUCLEOTIDE SEQUENCE</scope>
    <source>
        <strain evidence="3">CBS 116435</strain>
    </source>
</reference>
<evidence type="ECO:0008006" key="5">
    <source>
        <dbReference type="Google" id="ProtNLM"/>
    </source>
</evidence>
<gene>
    <name evidence="3" type="ORF">K431DRAFT_299380</name>
</gene>
<dbReference type="Pfam" id="PF13409">
    <property type="entry name" value="GST_N_2"/>
    <property type="match status" value="1"/>
</dbReference>
<dbReference type="InterPro" id="IPR036249">
    <property type="entry name" value="Thioredoxin-like_sf"/>
</dbReference>
<feature type="domain" description="Glutathione S-transferase UstS-like C-terminal" evidence="2">
    <location>
        <begin position="120"/>
        <end position="244"/>
    </location>
</feature>
<dbReference type="CDD" id="cd03038">
    <property type="entry name" value="GST_N_etherase_LigE"/>
    <property type="match status" value="1"/>
</dbReference>
<evidence type="ECO:0000313" key="3">
    <source>
        <dbReference type="EMBL" id="KAF2726291.1"/>
    </source>
</evidence>
<evidence type="ECO:0000259" key="2">
    <source>
        <dbReference type="Pfam" id="PF22041"/>
    </source>
</evidence>
<proteinExistence type="predicted"/>
<accession>A0A9P4QJY5</accession>
<dbReference type="OrthoDB" id="4951845at2759"/>
<sequence length="250" mass="28491">MSGEVTLFDLPSKGKNACWSLNPWKTRFALNFKGVPYKTEWIEYPDIKPTFKSYGIPSNDLNAADVTAEYSIPTVRLPDGTYIMDSMPIALALEKQYPTPSLRLDNSYTERVQKLIVKTRTAIAPEAMPKVPRNLLNEESAKYFEETRAKRFGMPLAELGKSEKAGETAWKAVASAMDEAKALLAEHPEGPYVEGNEVSYADFVLAGFWQFLRRIDEKGLYEETLKRNDSDGSLRKQFEACWKWMERDDH</sequence>
<dbReference type="EMBL" id="MU003765">
    <property type="protein sequence ID" value="KAF2726291.1"/>
    <property type="molecule type" value="Genomic_DNA"/>
</dbReference>
<keyword evidence="4" id="KW-1185">Reference proteome</keyword>
<evidence type="ECO:0000313" key="4">
    <source>
        <dbReference type="Proteomes" id="UP000799441"/>
    </source>
</evidence>
<dbReference type="SUPFAM" id="SSF52833">
    <property type="entry name" value="Thioredoxin-like"/>
    <property type="match status" value="1"/>
</dbReference>
<dbReference type="InterPro" id="IPR004045">
    <property type="entry name" value="Glutathione_S-Trfase_N"/>
</dbReference>
<dbReference type="InterPro" id="IPR054416">
    <property type="entry name" value="GST_UstS-like_C"/>
</dbReference>
<name>A0A9P4QJY5_9PEZI</name>
<organism evidence="3 4">
    <name type="scientific">Polychaeton citri CBS 116435</name>
    <dbReference type="NCBI Taxonomy" id="1314669"/>
    <lineage>
        <taxon>Eukaryota</taxon>
        <taxon>Fungi</taxon>
        <taxon>Dikarya</taxon>
        <taxon>Ascomycota</taxon>
        <taxon>Pezizomycotina</taxon>
        <taxon>Dothideomycetes</taxon>
        <taxon>Dothideomycetidae</taxon>
        <taxon>Capnodiales</taxon>
        <taxon>Capnodiaceae</taxon>
        <taxon>Polychaeton</taxon>
    </lineage>
</organism>
<dbReference type="Proteomes" id="UP000799441">
    <property type="component" value="Unassembled WGS sequence"/>
</dbReference>
<dbReference type="Gene3D" id="1.20.1050.10">
    <property type="match status" value="1"/>
</dbReference>
<dbReference type="Gene3D" id="3.40.30.10">
    <property type="entry name" value="Glutaredoxin"/>
    <property type="match status" value="1"/>
</dbReference>
<feature type="domain" description="GST N-terminal" evidence="1">
    <location>
        <begin position="19"/>
        <end position="96"/>
    </location>
</feature>
<comment type="caution">
    <text evidence="3">The sequence shown here is derived from an EMBL/GenBank/DDBJ whole genome shotgun (WGS) entry which is preliminary data.</text>
</comment>
<dbReference type="InterPro" id="IPR036282">
    <property type="entry name" value="Glutathione-S-Trfase_C_sf"/>
</dbReference>